<feature type="transmembrane region" description="Helical" evidence="7">
    <location>
        <begin position="12"/>
        <end position="34"/>
    </location>
</feature>
<evidence type="ECO:0000256" key="1">
    <source>
        <dbReference type="ARBA" id="ARBA00004651"/>
    </source>
</evidence>
<feature type="transmembrane region" description="Helical" evidence="7">
    <location>
        <begin position="151"/>
        <end position="169"/>
    </location>
</feature>
<dbReference type="STRING" id="1499967.U27_01246"/>
<keyword evidence="10" id="KW-1185">Reference proteome</keyword>
<dbReference type="GO" id="GO:0005886">
    <property type="term" value="C:plasma membrane"/>
    <property type="evidence" value="ECO:0007669"/>
    <property type="project" value="UniProtKB-SubCell"/>
</dbReference>
<evidence type="ECO:0000313" key="10">
    <source>
        <dbReference type="Proteomes" id="UP000030661"/>
    </source>
</evidence>
<dbReference type="GO" id="GO:0055085">
    <property type="term" value="P:transmembrane transport"/>
    <property type="evidence" value="ECO:0007669"/>
    <property type="project" value="InterPro"/>
</dbReference>
<comment type="subcellular location">
    <subcellularLocation>
        <location evidence="1 7">Cell membrane</location>
        <topology evidence="1 7">Multi-pass membrane protein</topology>
    </subcellularLocation>
</comment>
<evidence type="ECO:0000256" key="3">
    <source>
        <dbReference type="ARBA" id="ARBA00022475"/>
    </source>
</evidence>
<evidence type="ECO:0000256" key="2">
    <source>
        <dbReference type="ARBA" id="ARBA00022448"/>
    </source>
</evidence>
<feature type="domain" description="ABC transmembrane type-1" evidence="8">
    <location>
        <begin position="80"/>
        <end position="269"/>
    </location>
</feature>
<keyword evidence="6 7" id="KW-0472">Membrane</keyword>
<name>A0A081C9U1_VECG1</name>
<comment type="similarity">
    <text evidence="7">Belongs to the binding-protein-dependent transport system permease family.</text>
</comment>
<gene>
    <name evidence="9" type="ORF">U27_01246</name>
</gene>
<dbReference type="PANTHER" id="PTHR43744">
    <property type="entry name" value="ABC TRANSPORTER PERMEASE PROTEIN MG189-RELATED-RELATED"/>
    <property type="match status" value="1"/>
</dbReference>
<evidence type="ECO:0000256" key="5">
    <source>
        <dbReference type="ARBA" id="ARBA00022989"/>
    </source>
</evidence>
<dbReference type="HOGENOM" id="CLU_016047_1_1_0"/>
<reference evidence="9" key="1">
    <citation type="journal article" date="2015" name="PeerJ">
        <title>First genomic representation of candidate bacterial phylum KSB3 points to enhanced environmental sensing as a trigger of wastewater bulking.</title>
        <authorList>
            <person name="Sekiguchi Y."/>
            <person name="Ohashi A."/>
            <person name="Parks D.H."/>
            <person name="Yamauchi T."/>
            <person name="Tyson G.W."/>
            <person name="Hugenholtz P."/>
        </authorList>
    </citation>
    <scope>NUCLEOTIDE SEQUENCE [LARGE SCALE GENOMIC DNA]</scope>
</reference>
<evidence type="ECO:0000256" key="6">
    <source>
        <dbReference type="ARBA" id="ARBA00023136"/>
    </source>
</evidence>
<evidence type="ECO:0000256" key="7">
    <source>
        <dbReference type="RuleBase" id="RU363032"/>
    </source>
</evidence>
<keyword evidence="3" id="KW-1003">Cell membrane</keyword>
<feature type="transmembrane region" description="Helical" evidence="7">
    <location>
        <begin position="115"/>
        <end position="139"/>
    </location>
</feature>
<dbReference type="InterPro" id="IPR000515">
    <property type="entry name" value="MetI-like"/>
</dbReference>
<organism evidence="9">
    <name type="scientific">Vecturithrix granuli</name>
    <dbReference type="NCBI Taxonomy" id="1499967"/>
    <lineage>
        <taxon>Bacteria</taxon>
        <taxon>Candidatus Moduliflexota</taxon>
        <taxon>Candidatus Vecturitrichia</taxon>
        <taxon>Candidatus Vecturitrichales</taxon>
        <taxon>Candidatus Vecturitrichaceae</taxon>
        <taxon>Candidatus Vecturithrix</taxon>
    </lineage>
</organism>
<dbReference type="eggNOG" id="COG0395">
    <property type="taxonomic scope" value="Bacteria"/>
</dbReference>
<dbReference type="InterPro" id="IPR035906">
    <property type="entry name" value="MetI-like_sf"/>
</dbReference>
<feature type="transmembrane region" description="Helical" evidence="7">
    <location>
        <begin position="80"/>
        <end position="103"/>
    </location>
</feature>
<proteinExistence type="inferred from homology"/>
<dbReference type="SUPFAM" id="SSF161098">
    <property type="entry name" value="MetI-like"/>
    <property type="match status" value="1"/>
</dbReference>
<dbReference type="Pfam" id="PF00528">
    <property type="entry name" value="BPD_transp_1"/>
    <property type="match status" value="1"/>
</dbReference>
<dbReference type="AlphaFoldDB" id="A0A081C9U1"/>
<dbReference type="CDD" id="cd06261">
    <property type="entry name" value="TM_PBP2"/>
    <property type="match status" value="1"/>
</dbReference>
<sequence>MTRIQTGNPSRIATVVIWVLLGVMLIFTLAPLLYMLTASAMPRNDILKMPYRWIPKGFHWQNFWKAIKGNDESFIFPRNVLNSLIVAALVTISTVILSALTGYGLAKFSFPGRNIAFMMIMSTMMIPFEAIMIPLYLVATTLNIQNSYTGLVLPFLTNAFGIFMMRQYLLTFPEEFLDAARIDGASELRIFWSVVAPNSVPAIATLAILTFRSQWDNLLWPLLIAQSEKMKTIPLYITKFATEKYTDEGAMMAVAVLASIPMFILFFSLSKYFVKGASLYSSRHG</sequence>
<evidence type="ECO:0000259" key="8">
    <source>
        <dbReference type="PROSITE" id="PS50928"/>
    </source>
</evidence>
<dbReference type="EMBL" id="DF820478">
    <property type="protein sequence ID" value="GAK61346.1"/>
    <property type="molecule type" value="Genomic_DNA"/>
</dbReference>
<evidence type="ECO:0000256" key="4">
    <source>
        <dbReference type="ARBA" id="ARBA00022692"/>
    </source>
</evidence>
<dbReference type="Gene3D" id="1.10.3720.10">
    <property type="entry name" value="MetI-like"/>
    <property type="match status" value="1"/>
</dbReference>
<keyword evidence="2 7" id="KW-0813">Transport</keyword>
<feature type="transmembrane region" description="Helical" evidence="7">
    <location>
        <begin position="250"/>
        <end position="274"/>
    </location>
</feature>
<keyword evidence="4 7" id="KW-0812">Transmembrane</keyword>
<keyword evidence="5 7" id="KW-1133">Transmembrane helix</keyword>
<dbReference type="Proteomes" id="UP000030661">
    <property type="component" value="Unassembled WGS sequence"/>
</dbReference>
<feature type="transmembrane region" description="Helical" evidence="7">
    <location>
        <begin position="190"/>
        <end position="211"/>
    </location>
</feature>
<dbReference type="PROSITE" id="PS50928">
    <property type="entry name" value="ABC_TM1"/>
    <property type="match status" value="1"/>
</dbReference>
<dbReference type="PANTHER" id="PTHR43744:SF8">
    <property type="entry name" value="SN-GLYCEROL-3-PHOSPHATE TRANSPORT SYSTEM PERMEASE PROTEIN UGPE"/>
    <property type="match status" value="1"/>
</dbReference>
<evidence type="ECO:0000313" key="9">
    <source>
        <dbReference type="EMBL" id="GAK61346.1"/>
    </source>
</evidence>
<accession>A0A081C9U1</accession>
<protein>
    <submittedName>
        <fullName evidence="9">Binding-protein-dependent transport systems inner membrane component</fullName>
    </submittedName>
</protein>